<evidence type="ECO:0000313" key="1">
    <source>
        <dbReference type="EMBL" id="HIS79368.1"/>
    </source>
</evidence>
<accession>A0A9D1FTM0</accession>
<dbReference type="EMBL" id="DVJM01000176">
    <property type="protein sequence ID" value="HIS79368.1"/>
    <property type="molecule type" value="Genomic_DNA"/>
</dbReference>
<dbReference type="Proteomes" id="UP000824141">
    <property type="component" value="Unassembled WGS sequence"/>
</dbReference>
<dbReference type="AlphaFoldDB" id="A0A9D1FTM0"/>
<reference evidence="1" key="2">
    <citation type="journal article" date="2021" name="PeerJ">
        <title>Extensive microbial diversity within the chicken gut microbiome revealed by metagenomics and culture.</title>
        <authorList>
            <person name="Gilroy R."/>
            <person name="Ravi A."/>
            <person name="Getino M."/>
            <person name="Pursley I."/>
            <person name="Horton D.L."/>
            <person name="Alikhan N.F."/>
            <person name="Baker D."/>
            <person name="Gharbi K."/>
            <person name="Hall N."/>
            <person name="Watson M."/>
            <person name="Adriaenssens E.M."/>
            <person name="Foster-Nyarko E."/>
            <person name="Jarju S."/>
            <person name="Secka A."/>
            <person name="Antonio M."/>
            <person name="Oren A."/>
            <person name="Chaudhuri R.R."/>
            <person name="La Ragione R."/>
            <person name="Hildebrand F."/>
            <person name="Pallen M.J."/>
        </authorList>
    </citation>
    <scope>NUCLEOTIDE SEQUENCE</scope>
    <source>
        <strain evidence="1">6086</strain>
    </source>
</reference>
<reference evidence="1" key="1">
    <citation type="submission" date="2020-10" db="EMBL/GenBank/DDBJ databases">
        <authorList>
            <person name="Gilroy R."/>
        </authorList>
    </citation>
    <scope>NUCLEOTIDE SEQUENCE</scope>
    <source>
        <strain evidence="1">6086</strain>
    </source>
</reference>
<protein>
    <submittedName>
        <fullName evidence="1">Uncharacterized protein</fullName>
    </submittedName>
</protein>
<organism evidence="1 2">
    <name type="scientific">Candidatus Caccousia stercoris</name>
    <dbReference type="NCBI Taxonomy" id="2840723"/>
    <lineage>
        <taxon>Bacteria</taxon>
        <taxon>Bacillati</taxon>
        <taxon>Bacillota</taxon>
        <taxon>Clostridia</taxon>
        <taxon>Eubacteriales</taxon>
        <taxon>Oscillospiraceae</taxon>
        <taxon>Oscillospiraceae incertae sedis</taxon>
        <taxon>Candidatus Caccousia</taxon>
    </lineage>
</organism>
<name>A0A9D1FTM0_9FIRM</name>
<comment type="caution">
    <text evidence="1">The sequence shown here is derived from an EMBL/GenBank/DDBJ whole genome shotgun (WGS) entry which is preliminary data.</text>
</comment>
<evidence type="ECO:0000313" key="2">
    <source>
        <dbReference type="Proteomes" id="UP000824141"/>
    </source>
</evidence>
<gene>
    <name evidence="1" type="ORF">IAD03_08360</name>
</gene>
<proteinExistence type="predicted"/>
<sequence>MEQKDRQKRIAKLQSLIQELSPKEQSAVIWLIRHFHVATELVKSERMEPDEWETSLHRAIESDDALMKILLLYHKIYWEEQDKIKP</sequence>